<dbReference type="EMBL" id="BAABEZ010000001">
    <property type="protein sequence ID" value="GAA4448133.1"/>
    <property type="molecule type" value="Genomic_DNA"/>
</dbReference>
<organism evidence="4 5">
    <name type="scientific">Rurimicrobium arvi</name>
    <dbReference type="NCBI Taxonomy" id="2049916"/>
    <lineage>
        <taxon>Bacteria</taxon>
        <taxon>Pseudomonadati</taxon>
        <taxon>Bacteroidota</taxon>
        <taxon>Chitinophagia</taxon>
        <taxon>Chitinophagales</taxon>
        <taxon>Chitinophagaceae</taxon>
        <taxon>Rurimicrobium</taxon>
    </lineage>
</organism>
<feature type="domain" description="PpiC" evidence="3">
    <location>
        <begin position="181"/>
        <end position="281"/>
    </location>
</feature>
<evidence type="ECO:0000313" key="4">
    <source>
        <dbReference type="EMBL" id="GAA4448133.1"/>
    </source>
</evidence>
<keyword evidence="1 4" id="KW-0413">Isomerase</keyword>
<feature type="signal peptide" evidence="2">
    <location>
        <begin position="1"/>
        <end position="29"/>
    </location>
</feature>
<dbReference type="Gene3D" id="3.10.50.40">
    <property type="match status" value="2"/>
</dbReference>
<keyword evidence="2" id="KW-0732">Signal</keyword>
<name>A0ABP8MBW3_9BACT</name>
<dbReference type="SUPFAM" id="SSF109998">
    <property type="entry name" value="Triger factor/SurA peptide-binding domain-like"/>
    <property type="match status" value="1"/>
</dbReference>
<dbReference type="InterPro" id="IPR000297">
    <property type="entry name" value="PPIase_PpiC"/>
</dbReference>
<dbReference type="Pfam" id="PF00639">
    <property type="entry name" value="Rotamase"/>
    <property type="match status" value="2"/>
</dbReference>
<dbReference type="PANTHER" id="PTHR47245">
    <property type="entry name" value="PEPTIDYLPROLYL ISOMERASE"/>
    <property type="match status" value="1"/>
</dbReference>
<evidence type="ECO:0000256" key="1">
    <source>
        <dbReference type="PROSITE-ProRule" id="PRU00278"/>
    </source>
</evidence>
<feature type="chain" id="PRO_5046927005" evidence="2">
    <location>
        <begin position="30"/>
        <end position="464"/>
    </location>
</feature>
<dbReference type="PROSITE" id="PS50198">
    <property type="entry name" value="PPIC_PPIASE_2"/>
    <property type="match status" value="2"/>
</dbReference>
<evidence type="ECO:0000313" key="5">
    <source>
        <dbReference type="Proteomes" id="UP001501410"/>
    </source>
</evidence>
<reference evidence="5" key="1">
    <citation type="journal article" date="2019" name="Int. J. Syst. Evol. Microbiol.">
        <title>The Global Catalogue of Microorganisms (GCM) 10K type strain sequencing project: providing services to taxonomists for standard genome sequencing and annotation.</title>
        <authorList>
            <consortium name="The Broad Institute Genomics Platform"/>
            <consortium name="The Broad Institute Genome Sequencing Center for Infectious Disease"/>
            <person name="Wu L."/>
            <person name="Ma J."/>
        </authorList>
    </citation>
    <scope>NUCLEOTIDE SEQUENCE [LARGE SCALE GENOMIC DNA]</scope>
    <source>
        <strain evidence="5">JCM 31921</strain>
    </source>
</reference>
<sequence>MSFSLSSWLRQYTLTSALIVALIPAAAQAQPAGQLDRIIAKVGKSRIILQSELDYNFAQYKMENPEMSDTMRCTLLQEMIFQKLLAEQAERDSVIISDEEVDANMDLRLRRFIEQAGSQERLEQMMGKTVYQMKDESREMIRESLVADRMKGQLFQNVKITPVEVRRYFEKIPADSLPLFPASVEIGQIVIDPPVSPEMDAYARTRIEEIRNDIKSGKSFESMASAYSADPGSRDQGGDLGWVSRGQMVPEFEKAAFRLQVGEISGIVKTEYGYHIIQNVAREGEKAHLRHILIRQERTNADYKAALMKLDSVRAELLSGKTTFQLAVGKYSNDKASKQTGGILSDPRTGSSKLQIKDLDPAMVLALDSLQEGGFSQPQVFTNQLTGEKSCRIIYLKSRSQPHKANLIDDYSNIQEVALRQKQMDKQSEWLREKLPTFYLKIDKEYQTCPELAPWVAAMNKKQL</sequence>
<dbReference type="InterPro" id="IPR027304">
    <property type="entry name" value="Trigger_fact/SurA_dom_sf"/>
</dbReference>
<accession>A0ABP8MBW3</accession>
<gene>
    <name evidence="4" type="ORF">GCM10023092_00110</name>
</gene>
<evidence type="ECO:0000259" key="3">
    <source>
        <dbReference type="PROSITE" id="PS50198"/>
    </source>
</evidence>
<protein>
    <submittedName>
        <fullName evidence="4">Peptidylprolyl isomerase</fullName>
    </submittedName>
</protein>
<proteinExistence type="predicted"/>
<keyword evidence="5" id="KW-1185">Reference proteome</keyword>
<keyword evidence="1" id="KW-0697">Rotamase</keyword>
<dbReference type="RefSeq" id="WP_344821411.1">
    <property type="nucleotide sequence ID" value="NZ_BAABEZ010000001.1"/>
</dbReference>
<feature type="domain" description="PpiC" evidence="3">
    <location>
        <begin position="284"/>
        <end position="378"/>
    </location>
</feature>
<dbReference type="PANTHER" id="PTHR47245:SF2">
    <property type="entry name" value="PEPTIDYL-PROLYL CIS-TRANS ISOMERASE HP_0175-RELATED"/>
    <property type="match status" value="1"/>
</dbReference>
<comment type="caution">
    <text evidence="4">The sequence shown here is derived from an EMBL/GenBank/DDBJ whole genome shotgun (WGS) entry which is preliminary data.</text>
</comment>
<evidence type="ECO:0000256" key="2">
    <source>
        <dbReference type="SAM" id="SignalP"/>
    </source>
</evidence>
<dbReference type="InterPro" id="IPR050245">
    <property type="entry name" value="PrsA_foldase"/>
</dbReference>
<dbReference type="SUPFAM" id="SSF54534">
    <property type="entry name" value="FKBP-like"/>
    <property type="match status" value="2"/>
</dbReference>
<dbReference type="InterPro" id="IPR046357">
    <property type="entry name" value="PPIase_dom_sf"/>
</dbReference>
<dbReference type="GO" id="GO:0016853">
    <property type="term" value="F:isomerase activity"/>
    <property type="evidence" value="ECO:0007669"/>
    <property type="project" value="UniProtKB-KW"/>
</dbReference>
<dbReference type="Proteomes" id="UP001501410">
    <property type="component" value="Unassembled WGS sequence"/>
</dbReference>
<dbReference type="Gene3D" id="1.10.4030.10">
    <property type="entry name" value="Porin chaperone SurA, peptide-binding domain"/>
    <property type="match status" value="1"/>
</dbReference>